<accession>I3S9D8</accession>
<proteinExistence type="evidence at transcript level"/>
<sequence length="38" mass="4471">MNVERLKLGKKTRKRTLPVPPGFWNNQPSLLYAFIPIF</sequence>
<reference evidence="1" key="1">
    <citation type="submission" date="2012-05" db="EMBL/GenBank/DDBJ databases">
        <authorList>
            <person name="Krishnakumar V."/>
            <person name="Cheung F."/>
            <person name="Xiao Y."/>
            <person name="Chan A."/>
            <person name="Moskal W.A."/>
            <person name="Town C.D."/>
        </authorList>
    </citation>
    <scope>NUCLEOTIDE SEQUENCE</scope>
</reference>
<organism evidence="1">
    <name type="scientific">Medicago truncatula</name>
    <name type="common">Barrel medic</name>
    <name type="synonym">Medicago tribuloides</name>
    <dbReference type="NCBI Taxonomy" id="3880"/>
    <lineage>
        <taxon>Eukaryota</taxon>
        <taxon>Viridiplantae</taxon>
        <taxon>Streptophyta</taxon>
        <taxon>Embryophyta</taxon>
        <taxon>Tracheophyta</taxon>
        <taxon>Spermatophyta</taxon>
        <taxon>Magnoliopsida</taxon>
        <taxon>eudicotyledons</taxon>
        <taxon>Gunneridae</taxon>
        <taxon>Pentapetalae</taxon>
        <taxon>rosids</taxon>
        <taxon>fabids</taxon>
        <taxon>Fabales</taxon>
        <taxon>Fabaceae</taxon>
        <taxon>Papilionoideae</taxon>
        <taxon>50 kb inversion clade</taxon>
        <taxon>NPAAA clade</taxon>
        <taxon>Hologalegina</taxon>
        <taxon>IRL clade</taxon>
        <taxon>Trifolieae</taxon>
        <taxon>Medicago</taxon>
    </lineage>
</organism>
<dbReference type="AlphaFoldDB" id="I3S9D8"/>
<evidence type="ECO:0000313" key="1">
    <source>
        <dbReference type="EMBL" id="AFK36880.1"/>
    </source>
</evidence>
<protein>
    <submittedName>
        <fullName evidence="1">Uncharacterized protein</fullName>
    </submittedName>
</protein>
<dbReference type="EMBL" id="BT137085">
    <property type="protein sequence ID" value="AFK36880.1"/>
    <property type="molecule type" value="mRNA"/>
</dbReference>
<name>I3S9D8_MEDTR</name>